<dbReference type="PANTHER" id="PTHR43022:SF1">
    <property type="entry name" value="PROTEIN SMF"/>
    <property type="match status" value="1"/>
</dbReference>
<name>A0A9D1E714_9FIRM</name>
<feature type="domain" description="DprA winged helix" evidence="3">
    <location>
        <begin position="297"/>
        <end position="350"/>
    </location>
</feature>
<dbReference type="Pfam" id="PF17782">
    <property type="entry name" value="WHD_DprA"/>
    <property type="match status" value="1"/>
</dbReference>
<dbReference type="InterPro" id="IPR003488">
    <property type="entry name" value="DprA"/>
</dbReference>
<reference evidence="4" key="2">
    <citation type="journal article" date="2021" name="PeerJ">
        <title>Extensive microbial diversity within the chicken gut microbiome revealed by metagenomics and culture.</title>
        <authorList>
            <person name="Gilroy R."/>
            <person name="Ravi A."/>
            <person name="Getino M."/>
            <person name="Pursley I."/>
            <person name="Horton D.L."/>
            <person name="Alikhan N.F."/>
            <person name="Baker D."/>
            <person name="Gharbi K."/>
            <person name="Hall N."/>
            <person name="Watson M."/>
            <person name="Adriaenssens E.M."/>
            <person name="Foster-Nyarko E."/>
            <person name="Jarju S."/>
            <person name="Secka A."/>
            <person name="Antonio M."/>
            <person name="Oren A."/>
            <person name="Chaudhuri R.R."/>
            <person name="La Ragione R."/>
            <person name="Hildebrand F."/>
            <person name="Pallen M.J."/>
        </authorList>
    </citation>
    <scope>NUCLEOTIDE SEQUENCE</scope>
    <source>
        <strain evidence="4">ChiW16-3235</strain>
    </source>
</reference>
<dbReference type="InterPro" id="IPR057666">
    <property type="entry name" value="DrpA_SLOG"/>
</dbReference>
<comment type="caution">
    <text evidence="4">The sequence shown here is derived from an EMBL/GenBank/DDBJ whole genome shotgun (WGS) entry which is preliminary data.</text>
</comment>
<dbReference type="InterPro" id="IPR036388">
    <property type="entry name" value="WH-like_DNA-bd_sf"/>
</dbReference>
<dbReference type="InterPro" id="IPR041614">
    <property type="entry name" value="DprA_WH"/>
</dbReference>
<dbReference type="AlphaFoldDB" id="A0A9D1E714"/>
<proteinExistence type="inferred from homology"/>
<dbReference type="PANTHER" id="PTHR43022">
    <property type="entry name" value="PROTEIN SMF"/>
    <property type="match status" value="1"/>
</dbReference>
<gene>
    <name evidence="4" type="primary">dprA</name>
    <name evidence="4" type="ORF">IAB94_05070</name>
</gene>
<accession>A0A9D1E714</accession>
<reference evidence="4" key="1">
    <citation type="submission" date="2020-10" db="EMBL/GenBank/DDBJ databases">
        <authorList>
            <person name="Gilroy R."/>
        </authorList>
    </citation>
    <scope>NUCLEOTIDE SEQUENCE</scope>
    <source>
        <strain evidence="4">ChiW16-3235</strain>
    </source>
</reference>
<sequence length="355" mass="37739">MSYSLDERNVIIADSLEGLTYTQKRAFLCAADEKHPQHIKYADLLIKSLGGGVYNKLKALFCDRDYRNGVARGLSSRGVTCITIESADYPELLKNTPAPPLVLYCKGRAELLRGDCFAVVGSRRTPAATLAACKKISGELAQKFTVVTGIADGADTAAIQGAVGSGNIICVLPGGHDYIYNSSNAALIKEVEQKGLTISEWSPKTPVQKFMYSVRNRIIAGLARGVLVVSAPKKSGALITAGYAADYGRDVFAFPHSLGVSSGEGCNNLIKNGAMLCQNVLDILSDFGLEYKSENIPLTAAEQKVLDCLRNSGSAHIQAIARAAGIKVFEAVTILSSLEIKGLVARSGGNTYQAV</sequence>
<comment type="similarity">
    <text evidence="1">Belongs to the DprA/Smf family.</text>
</comment>
<dbReference type="GO" id="GO:0009294">
    <property type="term" value="P:DNA-mediated transformation"/>
    <property type="evidence" value="ECO:0007669"/>
    <property type="project" value="InterPro"/>
</dbReference>
<evidence type="ECO:0000259" key="3">
    <source>
        <dbReference type="Pfam" id="PF17782"/>
    </source>
</evidence>
<dbReference type="NCBIfam" id="TIGR00732">
    <property type="entry name" value="dprA"/>
    <property type="match status" value="1"/>
</dbReference>
<feature type="domain" description="Smf/DprA SLOG" evidence="2">
    <location>
        <begin position="81"/>
        <end position="287"/>
    </location>
</feature>
<evidence type="ECO:0000313" key="5">
    <source>
        <dbReference type="Proteomes" id="UP000823913"/>
    </source>
</evidence>
<dbReference type="EMBL" id="DVHK01000107">
    <property type="protein sequence ID" value="HIR67396.1"/>
    <property type="molecule type" value="Genomic_DNA"/>
</dbReference>
<dbReference type="Gene3D" id="1.10.10.10">
    <property type="entry name" value="Winged helix-like DNA-binding domain superfamily/Winged helix DNA-binding domain"/>
    <property type="match status" value="1"/>
</dbReference>
<dbReference type="SUPFAM" id="SSF102405">
    <property type="entry name" value="MCP/YpsA-like"/>
    <property type="match status" value="1"/>
</dbReference>
<evidence type="ECO:0000259" key="2">
    <source>
        <dbReference type="Pfam" id="PF02481"/>
    </source>
</evidence>
<dbReference type="Gene3D" id="3.40.50.450">
    <property type="match status" value="1"/>
</dbReference>
<evidence type="ECO:0000313" key="4">
    <source>
        <dbReference type="EMBL" id="HIR67396.1"/>
    </source>
</evidence>
<organism evidence="4 5">
    <name type="scientific">Candidatus Coproplasma avicola</name>
    <dbReference type="NCBI Taxonomy" id="2840744"/>
    <lineage>
        <taxon>Bacteria</taxon>
        <taxon>Bacillati</taxon>
        <taxon>Bacillota</taxon>
        <taxon>Clostridia</taxon>
        <taxon>Eubacteriales</taxon>
        <taxon>Candidatus Coproplasma</taxon>
    </lineage>
</organism>
<dbReference type="Pfam" id="PF02481">
    <property type="entry name" value="DNA_processg_A"/>
    <property type="match status" value="1"/>
</dbReference>
<dbReference type="Proteomes" id="UP000823913">
    <property type="component" value="Unassembled WGS sequence"/>
</dbReference>
<protein>
    <submittedName>
        <fullName evidence="4">DNA-protecting protein DprA</fullName>
    </submittedName>
</protein>
<evidence type="ECO:0000256" key="1">
    <source>
        <dbReference type="ARBA" id="ARBA00006525"/>
    </source>
</evidence>